<evidence type="ECO:0000256" key="2">
    <source>
        <dbReference type="ARBA" id="ARBA00004141"/>
    </source>
</evidence>
<dbReference type="InterPro" id="IPR004387">
    <property type="entry name" value="Pept_M50_Zn"/>
</dbReference>
<evidence type="ECO:0000313" key="13">
    <source>
        <dbReference type="EMBL" id="SOE18710.1"/>
    </source>
</evidence>
<dbReference type="NCBIfam" id="TIGR00054">
    <property type="entry name" value="RIP metalloprotease RseP"/>
    <property type="match status" value="1"/>
</dbReference>
<dbReference type="EC" id="3.4.24.-" evidence="11"/>
<dbReference type="CDD" id="cd23081">
    <property type="entry name" value="cpPDZ_EcRseP-like"/>
    <property type="match status" value="1"/>
</dbReference>
<keyword evidence="5 11" id="KW-0812">Transmembrane</keyword>
<dbReference type="GO" id="GO:0016020">
    <property type="term" value="C:membrane"/>
    <property type="evidence" value="ECO:0007669"/>
    <property type="project" value="UniProtKB-SubCell"/>
</dbReference>
<evidence type="ECO:0000256" key="8">
    <source>
        <dbReference type="ARBA" id="ARBA00022989"/>
    </source>
</evidence>
<dbReference type="InterPro" id="IPR036034">
    <property type="entry name" value="PDZ_sf"/>
</dbReference>
<accession>A0A286IF23</accession>
<feature type="transmembrane region" description="Helical" evidence="11">
    <location>
        <begin position="12"/>
        <end position="29"/>
    </location>
</feature>
<dbReference type="Pfam" id="PF02163">
    <property type="entry name" value="Peptidase_M50"/>
    <property type="match status" value="1"/>
</dbReference>
<comment type="subcellular location">
    <subcellularLocation>
        <location evidence="2">Membrane</location>
        <topology evidence="2">Multi-pass membrane protein</topology>
    </subcellularLocation>
</comment>
<keyword evidence="9 11" id="KW-0482">Metalloprotease</keyword>
<feature type="domain" description="PDZ" evidence="12">
    <location>
        <begin position="131"/>
        <end position="201"/>
    </location>
</feature>
<dbReference type="InterPro" id="IPR008915">
    <property type="entry name" value="Peptidase_M50"/>
</dbReference>
<dbReference type="Pfam" id="PF17820">
    <property type="entry name" value="PDZ_6"/>
    <property type="match status" value="1"/>
</dbReference>
<comment type="cofactor">
    <cofactor evidence="1 11">
        <name>Zn(2+)</name>
        <dbReference type="ChEBI" id="CHEBI:29105"/>
    </cofactor>
</comment>
<dbReference type="SUPFAM" id="SSF50156">
    <property type="entry name" value="PDZ domain-like"/>
    <property type="match status" value="1"/>
</dbReference>
<dbReference type="SMART" id="SM00228">
    <property type="entry name" value="PDZ"/>
    <property type="match status" value="1"/>
</dbReference>
<dbReference type="InterPro" id="IPR001478">
    <property type="entry name" value="PDZ"/>
</dbReference>
<evidence type="ECO:0000256" key="9">
    <source>
        <dbReference type="ARBA" id="ARBA00023049"/>
    </source>
</evidence>
<keyword evidence="14" id="KW-1185">Reference proteome</keyword>
<dbReference type="EMBL" id="OCPC01000006">
    <property type="protein sequence ID" value="SOE18710.1"/>
    <property type="molecule type" value="Genomic_DNA"/>
</dbReference>
<evidence type="ECO:0000256" key="7">
    <source>
        <dbReference type="ARBA" id="ARBA00022833"/>
    </source>
</evidence>
<evidence type="ECO:0000256" key="3">
    <source>
        <dbReference type="ARBA" id="ARBA00007931"/>
    </source>
</evidence>
<name>A0A286IF23_9HYPH</name>
<dbReference type="Proteomes" id="UP000219465">
    <property type="component" value="Unassembled WGS sequence"/>
</dbReference>
<evidence type="ECO:0000313" key="14">
    <source>
        <dbReference type="Proteomes" id="UP000219465"/>
    </source>
</evidence>
<dbReference type="GO" id="GO:0004222">
    <property type="term" value="F:metalloendopeptidase activity"/>
    <property type="evidence" value="ECO:0007669"/>
    <property type="project" value="InterPro"/>
</dbReference>
<protein>
    <recommendedName>
        <fullName evidence="11">Zinc metalloprotease</fullName>
        <ecNumber evidence="11">3.4.24.-</ecNumber>
    </recommendedName>
</protein>
<keyword evidence="7 11" id="KW-0862">Zinc</keyword>
<dbReference type="GO" id="GO:0046872">
    <property type="term" value="F:metal ion binding"/>
    <property type="evidence" value="ECO:0007669"/>
    <property type="project" value="UniProtKB-KW"/>
</dbReference>
<dbReference type="RefSeq" id="WP_097109180.1">
    <property type="nucleotide sequence ID" value="NZ_OCPC01000006.1"/>
</dbReference>
<evidence type="ECO:0000256" key="1">
    <source>
        <dbReference type="ARBA" id="ARBA00001947"/>
    </source>
</evidence>
<keyword evidence="8 11" id="KW-1133">Transmembrane helix</keyword>
<evidence type="ECO:0000256" key="5">
    <source>
        <dbReference type="ARBA" id="ARBA00022692"/>
    </source>
</evidence>
<comment type="similarity">
    <text evidence="3 11">Belongs to the peptidase M50B family.</text>
</comment>
<keyword evidence="11" id="KW-0479">Metal-binding</keyword>
<evidence type="ECO:0000259" key="12">
    <source>
        <dbReference type="SMART" id="SM00228"/>
    </source>
</evidence>
<dbReference type="CDD" id="cd06163">
    <property type="entry name" value="S2P-M50_PDZ_RseP-like"/>
    <property type="match status" value="1"/>
</dbReference>
<dbReference type="PANTHER" id="PTHR42837">
    <property type="entry name" value="REGULATOR OF SIGMA-E PROTEASE RSEP"/>
    <property type="match status" value="1"/>
</dbReference>
<sequence>MEFLTSSAGNILSALPPFLLVLTIVVFVHELGHYLVGRWCGIHADVFSVGFGPELIGRNDRHGTRWKLSLIPLGGYVKFRGDENTTSLPSGAADLDAIEREGSFAAASLWRRAATVAAGPFANFILAIAIFSVMFGVNGKVIADPVVAQVQPASAAQAAGILPGDRFVAIDGIQVEVFDDVQRYVSVRPEVPITVTLDRAGEMVDVTLTPARTEISDPFGNKMEIGRIGVVTNNDSGNFRVREFGPLEAVGEGVAQSWYIVTRTVDYIGNIITGREKPDQLGGPIRVAKYSKDMSTLGIGALIQLAAVLSVSIGLLNLMPVPMLDGGHLVFYAIEAVRGRPPGEVAQEWAYRVGLSLVLALMLFATWNDVSMLVG</sequence>
<dbReference type="Gene3D" id="2.30.42.10">
    <property type="match status" value="1"/>
</dbReference>
<dbReference type="AlphaFoldDB" id="A0A286IF23"/>
<dbReference type="GO" id="GO:0006508">
    <property type="term" value="P:proteolysis"/>
    <property type="evidence" value="ECO:0007669"/>
    <property type="project" value="UniProtKB-KW"/>
</dbReference>
<feature type="transmembrane region" description="Helical" evidence="11">
    <location>
        <begin position="117"/>
        <end position="137"/>
    </location>
</feature>
<feature type="transmembrane region" description="Helical" evidence="11">
    <location>
        <begin position="296"/>
        <end position="319"/>
    </location>
</feature>
<evidence type="ECO:0000256" key="10">
    <source>
        <dbReference type="ARBA" id="ARBA00023136"/>
    </source>
</evidence>
<feature type="transmembrane region" description="Helical" evidence="11">
    <location>
        <begin position="349"/>
        <end position="367"/>
    </location>
</feature>
<gene>
    <name evidence="13" type="ORF">SAMN05877838_3646</name>
</gene>
<proteinExistence type="inferred from homology"/>
<reference evidence="14" key="1">
    <citation type="submission" date="2017-08" db="EMBL/GenBank/DDBJ databases">
        <authorList>
            <person name="Varghese N."/>
            <person name="Submissions S."/>
        </authorList>
    </citation>
    <scope>NUCLEOTIDE SEQUENCE [LARGE SCALE GENOMIC DNA]</scope>
    <source>
        <strain evidence="14">KCTC 23107</strain>
    </source>
</reference>
<organism evidence="13 14">
    <name type="scientific">Hoeflea halophila</name>
    <dbReference type="NCBI Taxonomy" id="714899"/>
    <lineage>
        <taxon>Bacteria</taxon>
        <taxon>Pseudomonadati</taxon>
        <taxon>Pseudomonadota</taxon>
        <taxon>Alphaproteobacteria</taxon>
        <taxon>Hyphomicrobiales</taxon>
        <taxon>Rhizobiaceae</taxon>
        <taxon>Hoeflea</taxon>
    </lineage>
</organism>
<dbReference type="InterPro" id="IPR041489">
    <property type="entry name" value="PDZ_6"/>
</dbReference>
<keyword evidence="6 11" id="KW-0378">Hydrolase</keyword>
<keyword evidence="4 13" id="KW-0645">Protease</keyword>
<keyword evidence="10 11" id="KW-0472">Membrane</keyword>
<dbReference type="PANTHER" id="PTHR42837:SF2">
    <property type="entry name" value="MEMBRANE METALLOPROTEASE ARASP2, CHLOROPLASTIC-RELATED"/>
    <property type="match status" value="1"/>
</dbReference>
<dbReference type="OrthoDB" id="9782003at2"/>
<evidence type="ECO:0000256" key="11">
    <source>
        <dbReference type="RuleBase" id="RU362031"/>
    </source>
</evidence>
<evidence type="ECO:0000256" key="6">
    <source>
        <dbReference type="ARBA" id="ARBA00022801"/>
    </source>
</evidence>
<evidence type="ECO:0000256" key="4">
    <source>
        <dbReference type="ARBA" id="ARBA00022670"/>
    </source>
</evidence>